<protein>
    <submittedName>
        <fullName evidence="2">Uncharacterized protein</fullName>
    </submittedName>
</protein>
<sequence>MTSEPHRLQYLEAMGLTAWVARYRLPNALETPSCEWESPAPEPATAPSERLHALLGDAGEASASSSEPQESAVRPPSGPRKARALLGDLMPGESSDSAPAPAASSGPATEQATPASASETSNEALRFTWQVSCLEGRWLLVLPRDRGPSDSEYCLLGNLMRSVGVVPSQAPTFESFRWPQLEGLAVESPLEEAQDGLRAFLSGRRQRGWQPERLLVFGEAALTERLLQLADGHSALLSLPVWQGPDLQTLAASADAKRALWPRLADWPRLWSGGDDDA</sequence>
<dbReference type="EMBL" id="BJOC01000036">
    <property type="protein sequence ID" value="GED23471.1"/>
    <property type="molecule type" value="Genomic_DNA"/>
</dbReference>
<feature type="compositionally biased region" description="Low complexity" evidence="1">
    <location>
        <begin position="60"/>
        <end position="72"/>
    </location>
</feature>
<organism evidence="2 3">
    <name type="scientific">Halomonas halmophila</name>
    <dbReference type="NCBI Taxonomy" id="252"/>
    <lineage>
        <taxon>Bacteria</taxon>
        <taxon>Pseudomonadati</taxon>
        <taxon>Pseudomonadota</taxon>
        <taxon>Gammaproteobacteria</taxon>
        <taxon>Oceanospirillales</taxon>
        <taxon>Halomonadaceae</taxon>
        <taxon>Halomonas</taxon>
    </lineage>
</organism>
<comment type="caution">
    <text evidence="2">The sequence shown here is derived from an EMBL/GenBank/DDBJ whole genome shotgun (WGS) entry which is preliminary data.</text>
</comment>
<feature type="compositionally biased region" description="Polar residues" evidence="1">
    <location>
        <begin position="110"/>
        <end position="121"/>
    </location>
</feature>
<dbReference type="AlphaFoldDB" id="A0A4Y4F8J4"/>
<accession>A0A4Y4F8J4</accession>
<proteinExistence type="predicted"/>
<dbReference type="Proteomes" id="UP000319812">
    <property type="component" value="Unassembled WGS sequence"/>
</dbReference>
<evidence type="ECO:0000256" key="1">
    <source>
        <dbReference type="SAM" id="MobiDB-lite"/>
    </source>
</evidence>
<keyword evidence="3" id="KW-1185">Reference proteome</keyword>
<feature type="region of interest" description="Disordered" evidence="1">
    <location>
        <begin position="32"/>
        <end position="121"/>
    </location>
</feature>
<reference evidence="2 3" key="1">
    <citation type="submission" date="2019-06" db="EMBL/GenBank/DDBJ databases">
        <title>Whole genome shotgun sequence of Halomonas halmophila NBRC 15537.</title>
        <authorList>
            <person name="Hosoyama A."/>
            <person name="Uohara A."/>
            <person name="Ohji S."/>
            <person name="Ichikawa N."/>
        </authorList>
    </citation>
    <scope>NUCLEOTIDE SEQUENCE [LARGE SCALE GENOMIC DNA]</scope>
    <source>
        <strain evidence="2 3">NBRC 15537</strain>
    </source>
</reference>
<evidence type="ECO:0000313" key="2">
    <source>
        <dbReference type="EMBL" id="GED23471.1"/>
    </source>
</evidence>
<feature type="compositionally biased region" description="Low complexity" evidence="1">
    <location>
        <begin position="35"/>
        <end position="48"/>
    </location>
</feature>
<feature type="compositionally biased region" description="Low complexity" evidence="1">
    <location>
        <begin position="94"/>
        <end position="108"/>
    </location>
</feature>
<gene>
    <name evidence="2" type="ORF">HHA01_24480</name>
</gene>
<dbReference type="OrthoDB" id="6362681at2"/>
<evidence type="ECO:0000313" key="3">
    <source>
        <dbReference type="Proteomes" id="UP000319812"/>
    </source>
</evidence>
<name>A0A4Y4F8J4_9GAMM</name>
<dbReference type="RefSeq" id="WP_141321178.1">
    <property type="nucleotide sequence ID" value="NZ_BJOC01000036.1"/>
</dbReference>